<accession>A0ACC0K2X7</accession>
<reference evidence="1 2" key="1">
    <citation type="journal article" date="2022" name="Genome Biol. Evol.">
        <title>The Spruce Budworm Genome: Reconstructing the Evolutionary History of Antifreeze Proteins.</title>
        <authorList>
            <person name="Beliveau C."/>
            <person name="Gagne P."/>
            <person name="Picq S."/>
            <person name="Vernygora O."/>
            <person name="Keeling C.I."/>
            <person name="Pinkney K."/>
            <person name="Doucet D."/>
            <person name="Wen F."/>
            <person name="Johnston J.S."/>
            <person name="Maaroufi H."/>
            <person name="Boyle B."/>
            <person name="Laroche J."/>
            <person name="Dewar K."/>
            <person name="Juretic N."/>
            <person name="Blackburn G."/>
            <person name="Nisole A."/>
            <person name="Brunet B."/>
            <person name="Brandao M."/>
            <person name="Lumley L."/>
            <person name="Duan J."/>
            <person name="Quan G."/>
            <person name="Lucarotti C.J."/>
            <person name="Roe A.D."/>
            <person name="Sperling F.A.H."/>
            <person name="Levesque R.C."/>
            <person name="Cusson M."/>
        </authorList>
    </citation>
    <scope>NUCLEOTIDE SEQUENCE [LARGE SCALE GENOMIC DNA]</scope>
    <source>
        <strain evidence="1">Glfc:IPQL:Cfum</strain>
    </source>
</reference>
<comment type="caution">
    <text evidence="1">The sequence shown here is derived from an EMBL/GenBank/DDBJ whole genome shotgun (WGS) entry which is preliminary data.</text>
</comment>
<gene>
    <name evidence="1" type="ORF">MSG28_000951</name>
</gene>
<dbReference type="Proteomes" id="UP001064048">
    <property type="component" value="Chromosome Z"/>
</dbReference>
<evidence type="ECO:0000313" key="1">
    <source>
        <dbReference type="EMBL" id="KAI8430789.1"/>
    </source>
</evidence>
<organism evidence="1 2">
    <name type="scientific">Choristoneura fumiferana</name>
    <name type="common">Spruce budworm moth</name>
    <name type="synonym">Archips fumiferana</name>
    <dbReference type="NCBI Taxonomy" id="7141"/>
    <lineage>
        <taxon>Eukaryota</taxon>
        <taxon>Metazoa</taxon>
        <taxon>Ecdysozoa</taxon>
        <taxon>Arthropoda</taxon>
        <taxon>Hexapoda</taxon>
        <taxon>Insecta</taxon>
        <taxon>Pterygota</taxon>
        <taxon>Neoptera</taxon>
        <taxon>Endopterygota</taxon>
        <taxon>Lepidoptera</taxon>
        <taxon>Glossata</taxon>
        <taxon>Ditrysia</taxon>
        <taxon>Tortricoidea</taxon>
        <taxon>Tortricidae</taxon>
        <taxon>Tortricinae</taxon>
        <taxon>Choristoneura</taxon>
    </lineage>
</organism>
<name>A0ACC0K2X7_CHOFU</name>
<proteinExistence type="predicted"/>
<protein>
    <submittedName>
        <fullName evidence="1">Uncharacterized protein</fullName>
    </submittedName>
</protein>
<dbReference type="EMBL" id="CM046131">
    <property type="protein sequence ID" value="KAI8430789.1"/>
    <property type="molecule type" value="Genomic_DNA"/>
</dbReference>
<evidence type="ECO:0000313" key="2">
    <source>
        <dbReference type="Proteomes" id="UP001064048"/>
    </source>
</evidence>
<keyword evidence="2" id="KW-1185">Reference proteome</keyword>
<sequence>MSRLGALHLTKPTGPKHTATVIFFHGSGDSGGNMKEWVQIMAKNFVFPHIKVMFPTAPLQPYSPNGGTMSNVWFDRAGISPDVPEKIDSLSEIEVEVKNLIQNEKQLGIPSNRIVIVPPLLQCHGDSDDLVYMQWGEATFKELRALGVQGQFHILQRLGHQINKRGMNLVKDFIEKLLPDV</sequence>